<dbReference type="PANTHER" id="PTHR20857:SF15">
    <property type="entry name" value="THIAMINE-PHOSPHATE SYNTHASE"/>
    <property type="match status" value="1"/>
</dbReference>
<organism evidence="13 14">
    <name type="scientific">Secundilactobacillus pentosiphilus</name>
    <dbReference type="NCBI Taxonomy" id="1714682"/>
    <lineage>
        <taxon>Bacteria</taxon>
        <taxon>Bacillati</taxon>
        <taxon>Bacillota</taxon>
        <taxon>Bacilli</taxon>
        <taxon>Lactobacillales</taxon>
        <taxon>Lactobacillaceae</taxon>
        <taxon>Secundilactobacillus</taxon>
    </lineage>
</organism>
<dbReference type="GO" id="GO:0004789">
    <property type="term" value="F:thiamine-phosphate diphosphorylase activity"/>
    <property type="evidence" value="ECO:0007669"/>
    <property type="project" value="UniProtKB-UniRule"/>
</dbReference>
<dbReference type="GO" id="GO:0009229">
    <property type="term" value="P:thiamine diphosphate biosynthetic process"/>
    <property type="evidence" value="ECO:0007669"/>
    <property type="project" value="UniProtKB-UniRule"/>
</dbReference>
<comment type="catalytic activity">
    <reaction evidence="8 9 10">
        <text>2-[(2R,5Z)-2-carboxy-4-methylthiazol-5(2H)-ylidene]ethyl phosphate + 4-amino-2-methyl-5-(diphosphooxymethyl)pyrimidine + 2 H(+) = thiamine phosphate + CO2 + diphosphate</text>
        <dbReference type="Rhea" id="RHEA:47844"/>
        <dbReference type="ChEBI" id="CHEBI:15378"/>
        <dbReference type="ChEBI" id="CHEBI:16526"/>
        <dbReference type="ChEBI" id="CHEBI:33019"/>
        <dbReference type="ChEBI" id="CHEBI:37575"/>
        <dbReference type="ChEBI" id="CHEBI:57841"/>
        <dbReference type="ChEBI" id="CHEBI:62899"/>
        <dbReference type="EC" id="2.5.1.3"/>
    </reaction>
</comment>
<comment type="cofactor">
    <cofactor evidence="9">
        <name>Mg(2+)</name>
        <dbReference type="ChEBI" id="CHEBI:18420"/>
    </cofactor>
    <text evidence="9">Binds 1 Mg(2+) ion per subunit.</text>
</comment>
<feature type="binding site" evidence="9">
    <location>
        <position position="166"/>
    </location>
    <ligand>
        <name>2-[(2R,5Z)-2-carboxy-4-methylthiazol-5(2H)-ylidene]ethyl phosphate</name>
        <dbReference type="ChEBI" id="CHEBI:62899"/>
    </ligand>
</feature>
<feature type="binding site" evidence="9">
    <location>
        <position position="71"/>
    </location>
    <ligand>
        <name>4-amino-2-methyl-5-(diphosphooxymethyl)pyrimidine</name>
        <dbReference type="ChEBI" id="CHEBI:57841"/>
    </ligand>
</feature>
<evidence type="ECO:0000259" key="12">
    <source>
        <dbReference type="Pfam" id="PF02581"/>
    </source>
</evidence>
<evidence type="ECO:0000256" key="1">
    <source>
        <dbReference type="ARBA" id="ARBA00005165"/>
    </source>
</evidence>
<evidence type="ECO:0000313" key="14">
    <source>
        <dbReference type="Proteomes" id="UP000198414"/>
    </source>
</evidence>
<evidence type="ECO:0000256" key="10">
    <source>
        <dbReference type="RuleBase" id="RU003826"/>
    </source>
</evidence>
<dbReference type="InterPro" id="IPR036206">
    <property type="entry name" value="ThiamineP_synth_sf"/>
</dbReference>
<comment type="similarity">
    <text evidence="9 10">Belongs to the thiamine-phosphate synthase family.</text>
</comment>
<reference evidence="13 14" key="1">
    <citation type="submission" date="2015-11" db="EMBL/GenBank/DDBJ databases">
        <title>Draft genome sequences of new species of the genus Lactobacillus isolated from orchardgrass silage.</title>
        <authorList>
            <person name="Tohno M."/>
            <person name="Tanizawa Y."/>
            <person name="Arita M."/>
        </authorList>
    </citation>
    <scope>NUCLEOTIDE SEQUENCE [LARGE SCALE GENOMIC DNA]</scope>
    <source>
        <strain evidence="13 14">IWT25</strain>
    </source>
</reference>
<feature type="binding site" evidence="9">
    <location>
        <begin position="136"/>
        <end position="138"/>
    </location>
    <ligand>
        <name>2-[(2R,5Z)-2-carboxy-4-methylthiazol-5(2H)-ylidene]ethyl phosphate</name>
        <dbReference type="ChEBI" id="CHEBI:62899"/>
    </ligand>
</feature>
<evidence type="ECO:0000256" key="3">
    <source>
        <dbReference type="ARBA" id="ARBA00022723"/>
    </source>
</evidence>
<comment type="catalytic activity">
    <reaction evidence="7 9 10">
        <text>2-(2-carboxy-4-methylthiazol-5-yl)ethyl phosphate + 4-amino-2-methyl-5-(diphosphooxymethyl)pyrimidine + 2 H(+) = thiamine phosphate + CO2 + diphosphate</text>
        <dbReference type="Rhea" id="RHEA:47848"/>
        <dbReference type="ChEBI" id="CHEBI:15378"/>
        <dbReference type="ChEBI" id="CHEBI:16526"/>
        <dbReference type="ChEBI" id="CHEBI:33019"/>
        <dbReference type="ChEBI" id="CHEBI:37575"/>
        <dbReference type="ChEBI" id="CHEBI:57841"/>
        <dbReference type="ChEBI" id="CHEBI:62890"/>
        <dbReference type="EC" id="2.5.1.3"/>
    </reaction>
</comment>
<proteinExistence type="inferred from homology"/>
<feature type="domain" description="Thiamine phosphate synthase/TenI" evidence="12">
    <location>
        <begin position="9"/>
        <end position="189"/>
    </location>
</feature>
<dbReference type="InterPro" id="IPR013785">
    <property type="entry name" value="Aldolase_TIM"/>
</dbReference>
<evidence type="ECO:0000256" key="8">
    <source>
        <dbReference type="ARBA" id="ARBA00047883"/>
    </source>
</evidence>
<evidence type="ECO:0000313" key="13">
    <source>
        <dbReference type="EMBL" id="GAX05919.1"/>
    </source>
</evidence>
<dbReference type="Gene3D" id="3.20.20.70">
    <property type="entry name" value="Aldolase class I"/>
    <property type="match status" value="1"/>
</dbReference>
<evidence type="ECO:0000256" key="11">
    <source>
        <dbReference type="RuleBase" id="RU004253"/>
    </source>
</evidence>
<dbReference type="GO" id="GO:0009228">
    <property type="term" value="P:thiamine biosynthetic process"/>
    <property type="evidence" value="ECO:0007669"/>
    <property type="project" value="UniProtKB-KW"/>
</dbReference>
<dbReference type="AlphaFoldDB" id="A0A1Z5IW57"/>
<evidence type="ECO:0000256" key="2">
    <source>
        <dbReference type="ARBA" id="ARBA00022679"/>
    </source>
</evidence>
<dbReference type="HAMAP" id="MF_00097">
    <property type="entry name" value="TMP_synthase"/>
    <property type="match status" value="1"/>
</dbReference>
<dbReference type="CDD" id="cd00564">
    <property type="entry name" value="TMP_TenI"/>
    <property type="match status" value="1"/>
</dbReference>
<feature type="binding site" evidence="9">
    <location>
        <position position="139"/>
    </location>
    <ligand>
        <name>4-amino-2-methyl-5-(diphosphooxymethyl)pyrimidine</name>
        <dbReference type="ChEBI" id="CHEBI:57841"/>
    </ligand>
</feature>
<comment type="caution">
    <text evidence="13">The sequence shown here is derived from an EMBL/GenBank/DDBJ whole genome shotgun (WGS) entry which is preliminary data.</text>
</comment>
<comment type="function">
    <text evidence="9">Condenses 4-methyl-5-(beta-hydroxyethyl)thiazole monophosphate (THZ-P) and 2-methyl-4-amino-5-hydroxymethyl pyrimidine pyrophosphate (HMP-PP) to form thiamine monophosphate (TMP).</text>
</comment>
<protein>
    <recommendedName>
        <fullName evidence="9">Thiamine-phosphate synthase</fullName>
        <shortName evidence="9">TP synthase</shortName>
        <shortName evidence="9">TPS</shortName>
        <ecNumber evidence="9">2.5.1.3</ecNumber>
    </recommendedName>
    <alternativeName>
        <fullName evidence="9">Thiamine-phosphate pyrophosphorylase</fullName>
        <shortName evidence="9">TMP pyrophosphorylase</shortName>
        <shortName evidence="9">TMP-PPase</shortName>
    </alternativeName>
</protein>
<dbReference type="EMBL" id="BCMI01000009">
    <property type="protein sequence ID" value="GAX05919.1"/>
    <property type="molecule type" value="Genomic_DNA"/>
</dbReference>
<dbReference type="GO" id="GO:0000287">
    <property type="term" value="F:magnesium ion binding"/>
    <property type="evidence" value="ECO:0007669"/>
    <property type="project" value="UniProtKB-UniRule"/>
</dbReference>
<feature type="binding site" evidence="9">
    <location>
        <position position="72"/>
    </location>
    <ligand>
        <name>Mg(2+)</name>
        <dbReference type="ChEBI" id="CHEBI:18420"/>
    </ligand>
</feature>
<keyword evidence="4 9" id="KW-0460">Magnesium</keyword>
<feature type="binding site" evidence="9">
    <location>
        <position position="91"/>
    </location>
    <ligand>
        <name>Mg(2+)</name>
        <dbReference type="ChEBI" id="CHEBI:18420"/>
    </ligand>
</feature>
<dbReference type="EC" id="2.5.1.3" evidence="9"/>
<comment type="catalytic activity">
    <reaction evidence="6 9 10">
        <text>4-methyl-5-(2-phosphooxyethyl)-thiazole + 4-amino-2-methyl-5-(diphosphooxymethyl)pyrimidine + H(+) = thiamine phosphate + diphosphate</text>
        <dbReference type="Rhea" id="RHEA:22328"/>
        <dbReference type="ChEBI" id="CHEBI:15378"/>
        <dbReference type="ChEBI" id="CHEBI:33019"/>
        <dbReference type="ChEBI" id="CHEBI:37575"/>
        <dbReference type="ChEBI" id="CHEBI:57841"/>
        <dbReference type="ChEBI" id="CHEBI:58296"/>
        <dbReference type="EC" id="2.5.1.3"/>
    </reaction>
</comment>
<evidence type="ECO:0000256" key="7">
    <source>
        <dbReference type="ARBA" id="ARBA00047851"/>
    </source>
</evidence>
<dbReference type="NCBIfam" id="TIGR00693">
    <property type="entry name" value="thiE"/>
    <property type="match status" value="1"/>
</dbReference>
<feature type="binding site" evidence="9">
    <location>
        <begin position="39"/>
        <end position="43"/>
    </location>
    <ligand>
        <name>4-amino-2-methyl-5-(diphosphooxymethyl)pyrimidine</name>
        <dbReference type="ChEBI" id="CHEBI:57841"/>
    </ligand>
</feature>
<evidence type="ECO:0000256" key="4">
    <source>
        <dbReference type="ARBA" id="ARBA00022842"/>
    </source>
</evidence>
<accession>A0A1Z5IW57</accession>
<dbReference type="GO" id="GO:0005737">
    <property type="term" value="C:cytoplasm"/>
    <property type="evidence" value="ECO:0007669"/>
    <property type="project" value="TreeGrafter"/>
</dbReference>
<comment type="pathway">
    <text evidence="1 9 11">Cofactor biosynthesis; thiamine diphosphate biosynthesis; thiamine phosphate from 4-amino-2-methyl-5-diphosphomethylpyrimidine and 4-methyl-5-(2-phosphoethyl)-thiazole: step 1/1.</text>
</comment>
<dbReference type="PANTHER" id="PTHR20857">
    <property type="entry name" value="THIAMINE-PHOSPHATE PYROPHOSPHORYLASE"/>
    <property type="match status" value="1"/>
</dbReference>
<dbReference type="Proteomes" id="UP000198414">
    <property type="component" value="Unassembled WGS sequence"/>
</dbReference>
<evidence type="ECO:0000256" key="9">
    <source>
        <dbReference type="HAMAP-Rule" id="MF_00097"/>
    </source>
</evidence>
<dbReference type="Pfam" id="PF02581">
    <property type="entry name" value="TMP-TENI"/>
    <property type="match status" value="1"/>
</dbReference>
<gene>
    <name evidence="13" type="primary">thiE_1</name>
    <name evidence="9" type="synonym">thiE</name>
    <name evidence="13" type="ORF">IWT25_01244</name>
</gene>
<feature type="binding site" evidence="9">
    <location>
        <begin position="186"/>
        <end position="187"/>
    </location>
    <ligand>
        <name>2-[(2R,5Z)-2-carboxy-4-methylthiazol-5(2H)-ylidene]ethyl phosphate</name>
        <dbReference type="ChEBI" id="CHEBI:62899"/>
    </ligand>
</feature>
<feature type="binding site" evidence="9">
    <location>
        <position position="110"/>
    </location>
    <ligand>
        <name>4-amino-2-methyl-5-(diphosphooxymethyl)pyrimidine</name>
        <dbReference type="ChEBI" id="CHEBI:57841"/>
    </ligand>
</feature>
<dbReference type="InterPro" id="IPR034291">
    <property type="entry name" value="TMP_synthase"/>
</dbReference>
<keyword evidence="3 9" id="KW-0479">Metal-binding</keyword>
<dbReference type="SUPFAM" id="SSF51391">
    <property type="entry name" value="Thiamin phosphate synthase"/>
    <property type="match status" value="1"/>
</dbReference>
<evidence type="ECO:0000256" key="6">
    <source>
        <dbReference type="ARBA" id="ARBA00047334"/>
    </source>
</evidence>
<dbReference type="InterPro" id="IPR022998">
    <property type="entry name" value="ThiamineP_synth_TenI"/>
</dbReference>
<name>A0A1Z5IW57_9LACO</name>
<keyword evidence="5 9" id="KW-0784">Thiamine biosynthesis</keyword>
<dbReference type="UniPathway" id="UPA00060">
    <property type="reaction ID" value="UER00141"/>
</dbReference>
<sequence length="211" mass="22842">MMKIKKRPLYLVTDALHYSETAFLKRIAAACQGGVDLVQLREKELTSLQYFQRAYAVKQITDKYQVPLLIDDRLDIAQAVKAAGVHLGQKDLPVEVARRILGPDAIIGATAKTLEQARLAAEQGADYLGVGAIFPTTTHVETVRTSVDTLRAIKQAVNIPVYAIGGLNAANVDAVQPAEVDGVAVVSVIMKARDPLTAAQQLRQQIISVTQ</sequence>
<dbReference type="FunFam" id="3.20.20.70:FF:000096">
    <property type="entry name" value="Thiamine-phosphate synthase"/>
    <property type="match status" value="1"/>
</dbReference>
<keyword evidence="2 9" id="KW-0808">Transferase</keyword>
<evidence type="ECO:0000256" key="5">
    <source>
        <dbReference type="ARBA" id="ARBA00022977"/>
    </source>
</evidence>